<dbReference type="Proteomes" id="UP000253046">
    <property type="component" value="Unassembled WGS sequence"/>
</dbReference>
<dbReference type="SUPFAM" id="SSF53271">
    <property type="entry name" value="PRTase-like"/>
    <property type="match status" value="1"/>
</dbReference>
<dbReference type="PANTHER" id="PTHR47505:SF1">
    <property type="entry name" value="DNA UTILIZATION PROTEIN YHGH"/>
    <property type="match status" value="1"/>
</dbReference>
<evidence type="ECO:0008006" key="4">
    <source>
        <dbReference type="Google" id="ProtNLM"/>
    </source>
</evidence>
<dbReference type="InterPro" id="IPR051910">
    <property type="entry name" value="ComF/GntX_DNA_util-trans"/>
</dbReference>
<sequence>MEVHIKELHGNWRLGYAMDKHIIKSVFIGYSESGRAQFDTERTEVGEALFQLKYRDDWNQVQPLAQCLQQHAFPLFENVGFIVPMPASIERDRQPVTEIAQVLAGLVNKPCFDSILKKAPGGPSLKNLHTKAEKVAVIGNAFSITPAITNEGHWNVLVIDDLYHTGATTEAACAALRGYNKINNIYVAALTWKPS</sequence>
<keyword evidence="3" id="KW-1185">Reference proteome</keyword>
<dbReference type="AlphaFoldDB" id="A0A366I0R1"/>
<dbReference type="CDD" id="cd06223">
    <property type="entry name" value="PRTases_typeI"/>
    <property type="match status" value="1"/>
</dbReference>
<accession>A0A366I0R1</accession>
<organism evidence="2 3">
    <name type="scientific">Brenneria salicis ATCC 15712 = DSM 30166</name>
    <dbReference type="NCBI Taxonomy" id="714314"/>
    <lineage>
        <taxon>Bacteria</taxon>
        <taxon>Pseudomonadati</taxon>
        <taxon>Pseudomonadota</taxon>
        <taxon>Gammaproteobacteria</taxon>
        <taxon>Enterobacterales</taxon>
        <taxon>Pectobacteriaceae</taxon>
        <taxon>Brenneria</taxon>
    </lineage>
</organism>
<evidence type="ECO:0000313" key="3">
    <source>
        <dbReference type="Proteomes" id="UP000253046"/>
    </source>
</evidence>
<proteinExistence type="inferred from homology"/>
<dbReference type="EMBL" id="QNRY01000028">
    <property type="protein sequence ID" value="RBP60961.1"/>
    <property type="molecule type" value="Genomic_DNA"/>
</dbReference>
<reference evidence="2 3" key="1">
    <citation type="submission" date="2018-06" db="EMBL/GenBank/DDBJ databases">
        <title>Genomic Encyclopedia of Type Strains, Phase IV (KMG-IV): sequencing the most valuable type-strain genomes for metagenomic binning, comparative biology and taxonomic classification.</title>
        <authorList>
            <person name="Goeker M."/>
        </authorList>
    </citation>
    <scope>NUCLEOTIDE SEQUENCE [LARGE SCALE GENOMIC DNA]</scope>
    <source>
        <strain evidence="2 3">DSM 30166</strain>
    </source>
</reference>
<comment type="caution">
    <text evidence="2">The sequence shown here is derived from an EMBL/GenBank/DDBJ whole genome shotgun (WGS) entry which is preliminary data.</text>
</comment>
<comment type="similarity">
    <text evidence="1">Belongs to the ComF/GntX family.</text>
</comment>
<dbReference type="OrthoDB" id="9779910at2"/>
<gene>
    <name evidence="2" type="ORF">DES54_12813</name>
</gene>
<evidence type="ECO:0000313" key="2">
    <source>
        <dbReference type="EMBL" id="RBP60961.1"/>
    </source>
</evidence>
<dbReference type="InterPro" id="IPR000836">
    <property type="entry name" value="PRTase_dom"/>
</dbReference>
<dbReference type="RefSeq" id="WP_113867765.1">
    <property type="nucleotide sequence ID" value="NZ_AGJP01000001.1"/>
</dbReference>
<protein>
    <recommendedName>
        <fullName evidence="4">Amidophosphoribosyltransferase</fullName>
    </recommendedName>
</protein>
<evidence type="ECO:0000256" key="1">
    <source>
        <dbReference type="ARBA" id="ARBA00008007"/>
    </source>
</evidence>
<name>A0A366I0R1_9GAMM</name>
<dbReference type="InterPro" id="IPR029057">
    <property type="entry name" value="PRTase-like"/>
</dbReference>
<dbReference type="PANTHER" id="PTHR47505">
    <property type="entry name" value="DNA UTILIZATION PROTEIN YHGH"/>
    <property type="match status" value="1"/>
</dbReference>
<dbReference type="Gene3D" id="3.40.50.2020">
    <property type="match status" value="1"/>
</dbReference>